<gene>
    <name evidence="2" type="ORF">BDP81DRAFT_416415</name>
</gene>
<name>A0AAJ0EJ01_9PEZI</name>
<keyword evidence="1" id="KW-1133">Transmembrane helix</keyword>
<accession>A0AAJ0EJ01</accession>
<comment type="caution">
    <text evidence="2">The sequence shown here is derived from an EMBL/GenBank/DDBJ whole genome shotgun (WGS) entry which is preliminary data.</text>
</comment>
<dbReference type="GeneID" id="85474391"/>
<keyword evidence="3" id="KW-1185">Reference proteome</keyword>
<evidence type="ECO:0000256" key="1">
    <source>
        <dbReference type="SAM" id="Phobius"/>
    </source>
</evidence>
<feature type="transmembrane region" description="Helical" evidence="1">
    <location>
        <begin position="6"/>
        <end position="24"/>
    </location>
</feature>
<organism evidence="2 3">
    <name type="scientific">Colletotrichum phormii</name>
    <dbReference type="NCBI Taxonomy" id="359342"/>
    <lineage>
        <taxon>Eukaryota</taxon>
        <taxon>Fungi</taxon>
        <taxon>Dikarya</taxon>
        <taxon>Ascomycota</taxon>
        <taxon>Pezizomycotina</taxon>
        <taxon>Sordariomycetes</taxon>
        <taxon>Hypocreomycetidae</taxon>
        <taxon>Glomerellales</taxon>
        <taxon>Glomerellaceae</taxon>
        <taxon>Colletotrichum</taxon>
        <taxon>Colletotrichum acutatum species complex</taxon>
    </lineage>
</organism>
<dbReference type="AlphaFoldDB" id="A0AAJ0EJ01"/>
<reference evidence="2" key="1">
    <citation type="submission" date="2021-06" db="EMBL/GenBank/DDBJ databases">
        <title>Comparative genomics, transcriptomics and evolutionary studies reveal genomic signatures of adaptation to plant cell wall in hemibiotrophic fungi.</title>
        <authorList>
            <consortium name="DOE Joint Genome Institute"/>
            <person name="Baroncelli R."/>
            <person name="Diaz J.F."/>
            <person name="Benocci T."/>
            <person name="Peng M."/>
            <person name="Battaglia E."/>
            <person name="Haridas S."/>
            <person name="Andreopoulos W."/>
            <person name="Labutti K."/>
            <person name="Pangilinan J."/>
            <person name="Floch G.L."/>
            <person name="Makela M.R."/>
            <person name="Henrissat B."/>
            <person name="Grigoriev I.V."/>
            <person name="Crouch J.A."/>
            <person name="De Vries R.P."/>
            <person name="Sukno S.A."/>
            <person name="Thon M.R."/>
        </authorList>
    </citation>
    <scope>NUCLEOTIDE SEQUENCE</scope>
    <source>
        <strain evidence="2">CBS 102054</strain>
    </source>
</reference>
<evidence type="ECO:0000313" key="2">
    <source>
        <dbReference type="EMBL" id="KAK1654750.1"/>
    </source>
</evidence>
<dbReference type="Proteomes" id="UP001243989">
    <property type="component" value="Unassembled WGS sequence"/>
</dbReference>
<sequence>MYASCFFSLSFPVQLYMFLVLGIYSTPSLLRVNWGVTLCALWSRRFLVFEKFCIWERHFDGVNWGSVYYCFYGENEGMYRDGKTKSVMMVASSSAKWTARDGTGRNGTDVGERLL</sequence>
<evidence type="ECO:0000313" key="3">
    <source>
        <dbReference type="Proteomes" id="UP001243989"/>
    </source>
</evidence>
<keyword evidence="1" id="KW-0812">Transmembrane</keyword>
<proteinExistence type="predicted"/>
<protein>
    <submittedName>
        <fullName evidence="2">Uncharacterized protein</fullName>
    </submittedName>
</protein>
<keyword evidence="1" id="KW-0472">Membrane</keyword>
<dbReference type="RefSeq" id="XP_060450794.1">
    <property type="nucleotide sequence ID" value="XM_060589529.1"/>
</dbReference>
<dbReference type="EMBL" id="JAHMHQ010000002">
    <property type="protein sequence ID" value="KAK1654750.1"/>
    <property type="molecule type" value="Genomic_DNA"/>
</dbReference>